<protein>
    <submittedName>
        <fullName evidence="4">Glycosyl transferase family 8</fullName>
    </submittedName>
</protein>
<dbReference type="Gene3D" id="3.90.550.10">
    <property type="entry name" value="Spore Coat Polysaccharide Biosynthesis Protein SpsA, Chain A"/>
    <property type="match status" value="1"/>
</dbReference>
<name>A0A6N3F4U3_9BACT</name>
<dbReference type="AlphaFoldDB" id="A0A6N3F4U3"/>
<evidence type="ECO:0000256" key="1">
    <source>
        <dbReference type="ARBA" id="ARBA00022676"/>
    </source>
</evidence>
<evidence type="ECO:0000256" key="3">
    <source>
        <dbReference type="ARBA" id="ARBA00022723"/>
    </source>
</evidence>
<dbReference type="Pfam" id="PF01501">
    <property type="entry name" value="Glyco_transf_8"/>
    <property type="match status" value="1"/>
</dbReference>
<dbReference type="InterPro" id="IPR029044">
    <property type="entry name" value="Nucleotide-diphossugar_trans"/>
</dbReference>
<dbReference type="PANTHER" id="PTHR13778">
    <property type="entry name" value="GLYCOSYLTRANSFERASE 8 DOMAIN-CONTAINING PROTEIN"/>
    <property type="match status" value="1"/>
</dbReference>
<keyword evidence="2 4" id="KW-0808">Transferase</keyword>
<proteinExistence type="predicted"/>
<dbReference type="InterPro" id="IPR002495">
    <property type="entry name" value="Glyco_trans_8"/>
</dbReference>
<dbReference type="GO" id="GO:0046872">
    <property type="term" value="F:metal ion binding"/>
    <property type="evidence" value="ECO:0007669"/>
    <property type="project" value="UniProtKB-KW"/>
</dbReference>
<organism evidence="4">
    <name type="scientific">Paraprevotella clara</name>
    <dbReference type="NCBI Taxonomy" id="454154"/>
    <lineage>
        <taxon>Bacteria</taxon>
        <taxon>Pseudomonadati</taxon>
        <taxon>Bacteroidota</taxon>
        <taxon>Bacteroidia</taxon>
        <taxon>Bacteroidales</taxon>
        <taxon>Prevotellaceae</taxon>
        <taxon>Paraprevotella</taxon>
    </lineage>
</organism>
<accession>A0A6N3F4U3</accession>
<dbReference type="SUPFAM" id="SSF53448">
    <property type="entry name" value="Nucleotide-diphospho-sugar transferases"/>
    <property type="match status" value="1"/>
</dbReference>
<evidence type="ECO:0000313" key="4">
    <source>
        <dbReference type="EMBL" id="VYU47022.1"/>
    </source>
</evidence>
<keyword evidence="1" id="KW-0328">Glycosyltransferase</keyword>
<reference evidence="4" key="1">
    <citation type="submission" date="2019-11" db="EMBL/GenBank/DDBJ databases">
        <authorList>
            <person name="Feng L."/>
        </authorList>
    </citation>
    <scope>NUCLEOTIDE SEQUENCE</scope>
    <source>
        <strain evidence="4">PclaraLFYP37</strain>
    </source>
</reference>
<dbReference type="RefSeq" id="WP_008618294.1">
    <property type="nucleotide sequence ID" value="NZ_AP025941.1"/>
</dbReference>
<dbReference type="GO" id="GO:0016757">
    <property type="term" value="F:glycosyltransferase activity"/>
    <property type="evidence" value="ECO:0007669"/>
    <property type="project" value="UniProtKB-KW"/>
</dbReference>
<keyword evidence="3" id="KW-0479">Metal-binding</keyword>
<dbReference type="EMBL" id="CACRUT010000016">
    <property type="protein sequence ID" value="VYU47022.1"/>
    <property type="molecule type" value="Genomic_DNA"/>
</dbReference>
<dbReference type="InterPro" id="IPR050748">
    <property type="entry name" value="Glycosyltrans_8_dom-fam"/>
</dbReference>
<gene>
    <name evidence="4" type="ORF">PCLFYP37_03022</name>
</gene>
<sequence length="329" mass="39191">MDNMQKIPVFFTFDANYLLAAKVAIHSMMKHASRQYWYELYVFHTTLSPKAQQSLRNSLKEFTHTELHFIDVTQYNEKIKNFGTKAHYSKEIFYKLIATDVLPQYDRIICSDVDVVFTGDFSPVFFMFPNEKFYYAGVGPVENSRMPYYRKDFSTTEMEILEHEIAAGFLLINLKELRNDHKQEEIINFYVNNYPRLRLPEQDCIILTCWPYIKYLPIDYSLPISFYRLNMNQRDFYQGNTEFAGDKATALAKFNKGLAHPVQIHYAGFDKPWNCFRLTRRQDWIKAMKSTPGGMVLYLKSLPRNLLMRTKRYSLKRFLRKTYKRITNR</sequence>
<dbReference type="GeneID" id="93556586"/>
<dbReference type="CDD" id="cd04194">
    <property type="entry name" value="GT8_A4GalT_like"/>
    <property type="match status" value="1"/>
</dbReference>
<dbReference type="PANTHER" id="PTHR13778:SF47">
    <property type="entry name" value="LIPOPOLYSACCHARIDE 1,3-GALACTOSYLTRANSFERASE"/>
    <property type="match status" value="1"/>
</dbReference>
<evidence type="ECO:0000256" key="2">
    <source>
        <dbReference type="ARBA" id="ARBA00022679"/>
    </source>
</evidence>